<dbReference type="CDD" id="cd04629">
    <property type="entry name" value="CBS_pair_bac"/>
    <property type="match status" value="1"/>
</dbReference>
<evidence type="ECO:0000313" key="5">
    <source>
        <dbReference type="Proteomes" id="UP000557193"/>
    </source>
</evidence>
<dbReference type="PANTHER" id="PTHR43080:SF26">
    <property type="entry name" value="REGULATORY PROTEIN"/>
    <property type="match status" value="1"/>
</dbReference>
<dbReference type="InterPro" id="IPR000644">
    <property type="entry name" value="CBS_dom"/>
</dbReference>
<gene>
    <name evidence="4" type="ORF">HNP49_001656</name>
</gene>
<evidence type="ECO:0000256" key="1">
    <source>
        <dbReference type="ARBA" id="ARBA00023122"/>
    </source>
</evidence>
<evidence type="ECO:0000259" key="3">
    <source>
        <dbReference type="PROSITE" id="PS51371"/>
    </source>
</evidence>
<dbReference type="RefSeq" id="WP_184682272.1">
    <property type="nucleotide sequence ID" value="NZ_JACHLL010000002.1"/>
</dbReference>
<feature type="domain" description="CBS" evidence="3">
    <location>
        <begin position="78"/>
        <end position="135"/>
    </location>
</feature>
<accession>A0A7X0BRD7</accession>
<dbReference type="SMART" id="SM00116">
    <property type="entry name" value="CBS"/>
    <property type="match status" value="2"/>
</dbReference>
<dbReference type="PROSITE" id="PS51371">
    <property type="entry name" value="CBS"/>
    <property type="match status" value="2"/>
</dbReference>
<keyword evidence="1 2" id="KW-0129">CBS domain</keyword>
<comment type="caution">
    <text evidence="4">The sequence shown here is derived from an EMBL/GenBank/DDBJ whole genome shotgun (WGS) entry which is preliminary data.</text>
</comment>
<evidence type="ECO:0000313" key="4">
    <source>
        <dbReference type="EMBL" id="MBB6341499.1"/>
    </source>
</evidence>
<feature type="domain" description="CBS" evidence="3">
    <location>
        <begin position="11"/>
        <end position="69"/>
    </location>
</feature>
<dbReference type="Gene3D" id="3.10.580.10">
    <property type="entry name" value="CBS-domain"/>
    <property type="match status" value="1"/>
</dbReference>
<reference evidence="4 5" key="1">
    <citation type="submission" date="2020-08" db="EMBL/GenBank/DDBJ databases">
        <title>Functional genomics of gut bacteria from endangered species of beetles.</title>
        <authorList>
            <person name="Carlos-Shanley C."/>
        </authorList>
    </citation>
    <scope>NUCLEOTIDE SEQUENCE [LARGE SCALE GENOMIC DNA]</scope>
    <source>
        <strain evidence="4 5">S00202</strain>
    </source>
</reference>
<proteinExistence type="predicted"/>
<protein>
    <submittedName>
        <fullName evidence="4">CBS domain-containing protein</fullName>
    </submittedName>
</protein>
<dbReference type="Pfam" id="PF00571">
    <property type="entry name" value="CBS"/>
    <property type="match status" value="2"/>
</dbReference>
<dbReference type="InterPro" id="IPR051257">
    <property type="entry name" value="Diverse_CBS-Domain"/>
</dbReference>
<dbReference type="InterPro" id="IPR044729">
    <property type="entry name" value="CBS_bac"/>
</dbReference>
<organism evidence="4 5">
    <name type="scientific">Pseudomonas fluvialis</name>
    <dbReference type="NCBI Taxonomy" id="1793966"/>
    <lineage>
        <taxon>Bacteria</taxon>
        <taxon>Pseudomonadati</taxon>
        <taxon>Pseudomonadota</taxon>
        <taxon>Gammaproteobacteria</taxon>
        <taxon>Pseudomonadales</taxon>
        <taxon>Pseudomonadaceae</taxon>
        <taxon>Pseudomonas</taxon>
    </lineage>
</organism>
<evidence type="ECO:0000256" key="2">
    <source>
        <dbReference type="PROSITE-ProRule" id="PRU00703"/>
    </source>
</evidence>
<dbReference type="InterPro" id="IPR046342">
    <property type="entry name" value="CBS_dom_sf"/>
</dbReference>
<name>A0A7X0BRD7_9PSED</name>
<dbReference type="EMBL" id="JACHLL010000002">
    <property type="protein sequence ID" value="MBB6341499.1"/>
    <property type="molecule type" value="Genomic_DNA"/>
</dbReference>
<keyword evidence="5" id="KW-1185">Reference proteome</keyword>
<dbReference type="AlphaFoldDB" id="A0A7X0BRD7"/>
<sequence length="142" mass="15989">MLKSLRVRDYMSTHLPTLRADQDVFVAVERMLEHRTSGLAVLDEHGGLLGYLSDGDCLRAILTGLYHEEAGGQVGSCMTVEVETVSAQSSILDVAELFSHEHRRRLPVLEDGRFVGEISRHDVLRAMCQFSEHDRHQPDVVY</sequence>
<dbReference type="SUPFAM" id="SSF54631">
    <property type="entry name" value="CBS-domain pair"/>
    <property type="match status" value="1"/>
</dbReference>
<dbReference type="PANTHER" id="PTHR43080">
    <property type="entry name" value="CBS DOMAIN-CONTAINING PROTEIN CBSX3, MITOCHONDRIAL"/>
    <property type="match status" value="1"/>
</dbReference>
<dbReference type="Proteomes" id="UP000557193">
    <property type="component" value="Unassembled WGS sequence"/>
</dbReference>